<sequence>MEVYGYSFLMIFPIVLILLVGLVLYMALTPSEVQAQIKAEPTFNAYNSVMALAPLGCPATPSYRLCDYYMASSAYSLFPGAKIYDYISDNVIPMLVKAGPRVVELDIYDDGSGGPVVGLKNQKLGIDYAYNTVPFGACCVAISNNAFNSVACPVSSDPFVLSLVFHTTNNNVMNACAEALKTSCHQYLLGPTFGYQRKNLAIEPICNLQSKLIVISGGEVKGTLMEELVNLSWGTSNLRRLTYTQAAQTNDSAELIKHNRDNITMVVPDVGSDLVNMNSQILLTYGCQWNLMNYGSVDSAMEVYIGEFQEHSVVLKPEPLRAIVPEKYKTPVMPDPSISFQPMRKTSPIYDIKV</sequence>
<dbReference type="Gene3D" id="3.20.20.190">
    <property type="entry name" value="Phosphatidylinositol (PI) phosphodiesterase"/>
    <property type="match status" value="1"/>
</dbReference>
<dbReference type="InterPro" id="IPR017946">
    <property type="entry name" value="PLC-like_Pdiesterase_TIM-brl"/>
</dbReference>
<dbReference type="GO" id="GO:0004435">
    <property type="term" value="F:phosphatidylinositol-4,5-bisphosphate phospholipase C activity"/>
    <property type="evidence" value="ECO:0007669"/>
    <property type="project" value="UniProtKB-EC"/>
</dbReference>
<keyword evidence="4" id="KW-0443">Lipid metabolism</keyword>
<dbReference type="InterPro" id="IPR001192">
    <property type="entry name" value="PI-PLC_fam"/>
</dbReference>
<organism evidence="7">
    <name type="scientific">viral metagenome</name>
    <dbReference type="NCBI Taxonomy" id="1070528"/>
    <lineage>
        <taxon>unclassified sequences</taxon>
        <taxon>metagenomes</taxon>
        <taxon>organismal metagenomes</taxon>
    </lineage>
</organism>
<dbReference type="GO" id="GO:0051209">
    <property type="term" value="P:release of sequestered calcium ion into cytosol"/>
    <property type="evidence" value="ECO:0007669"/>
    <property type="project" value="TreeGrafter"/>
</dbReference>
<evidence type="ECO:0000256" key="1">
    <source>
        <dbReference type="ARBA" id="ARBA00012368"/>
    </source>
</evidence>
<evidence type="ECO:0000256" key="3">
    <source>
        <dbReference type="ARBA" id="ARBA00022963"/>
    </source>
</evidence>
<dbReference type="AlphaFoldDB" id="A0A6C0CGK9"/>
<dbReference type="PANTHER" id="PTHR10336">
    <property type="entry name" value="PHOSPHOINOSITIDE-SPECIFIC PHOSPHOLIPASE C FAMILY PROTEIN"/>
    <property type="match status" value="1"/>
</dbReference>
<evidence type="ECO:0000313" key="7">
    <source>
        <dbReference type="EMBL" id="QHT03302.1"/>
    </source>
</evidence>
<keyword evidence="5" id="KW-0472">Membrane</keyword>
<dbReference type="PANTHER" id="PTHR10336:SF36">
    <property type="entry name" value="1-PHOSPHATIDYLINOSITOL 4,5-BISPHOSPHATE PHOSPHODIESTERASE BETA-4"/>
    <property type="match status" value="1"/>
</dbReference>
<dbReference type="SMART" id="SM00149">
    <property type="entry name" value="PLCYc"/>
    <property type="match status" value="1"/>
</dbReference>
<reference evidence="7" key="1">
    <citation type="journal article" date="2020" name="Nature">
        <title>Giant virus diversity and host interactions through global metagenomics.</title>
        <authorList>
            <person name="Schulz F."/>
            <person name="Roux S."/>
            <person name="Paez-Espino D."/>
            <person name="Jungbluth S."/>
            <person name="Walsh D.A."/>
            <person name="Denef V.J."/>
            <person name="McMahon K.D."/>
            <person name="Konstantinidis K.T."/>
            <person name="Eloe-Fadrosh E.A."/>
            <person name="Kyrpides N.C."/>
            <person name="Woyke T."/>
        </authorList>
    </citation>
    <scope>NUCLEOTIDE SEQUENCE</scope>
    <source>
        <strain evidence="7">GVMAG-M-3300020728-1</strain>
    </source>
</reference>
<dbReference type="EC" id="3.1.4.11" evidence="1"/>
<dbReference type="GO" id="GO:0048015">
    <property type="term" value="P:phosphatidylinositol-mediated signaling"/>
    <property type="evidence" value="ECO:0007669"/>
    <property type="project" value="TreeGrafter"/>
</dbReference>
<dbReference type="InterPro" id="IPR000909">
    <property type="entry name" value="PLipase_C_PInositol-sp_X_dom"/>
</dbReference>
<evidence type="ECO:0000259" key="6">
    <source>
        <dbReference type="PROSITE" id="PS50008"/>
    </source>
</evidence>
<dbReference type="PROSITE" id="PS50007">
    <property type="entry name" value="PIPLC_X_DOMAIN"/>
    <property type="match status" value="1"/>
</dbReference>
<keyword evidence="5" id="KW-1133">Transmembrane helix</keyword>
<evidence type="ECO:0000256" key="5">
    <source>
        <dbReference type="SAM" id="Phobius"/>
    </source>
</evidence>
<keyword evidence="2" id="KW-0378">Hydrolase</keyword>
<dbReference type="EMBL" id="MN739409">
    <property type="protein sequence ID" value="QHT03302.1"/>
    <property type="molecule type" value="Genomic_DNA"/>
</dbReference>
<protein>
    <recommendedName>
        <fullName evidence="1">phosphoinositide phospholipase C</fullName>
        <ecNumber evidence="1">3.1.4.11</ecNumber>
    </recommendedName>
</protein>
<keyword evidence="3" id="KW-0442">Lipid degradation</keyword>
<keyword evidence="5" id="KW-0812">Transmembrane</keyword>
<accession>A0A6C0CGK9</accession>
<dbReference type="Pfam" id="PF00388">
    <property type="entry name" value="PI-PLC-X"/>
    <property type="match status" value="1"/>
</dbReference>
<dbReference type="SUPFAM" id="SSF51695">
    <property type="entry name" value="PLC-like phosphodiesterases"/>
    <property type="match status" value="1"/>
</dbReference>
<evidence type="ECO:0000256" key="4">
    <source>
        <dbReference type="ARBA" id="ARBA00023098"/>
    </source>
</evidence>
<feature type="domain" description="PI-PLC Y-box" evidence="6">
    <location>
        <begin position="254"/>
        <end position="321"/>
    </location>
</feature>
<proteinExistence type="predicted"/>
<evidence type="ECO:0000256" key="2">
    <source>
        <dbReference type="ARBA" id="ARBA00022801"/>
    </source>
</evidence>
<dbReference type="InterPro" id="IPR001711">
    <property type="entry name" value="PLipase_C_Pinositol-sp_Y"/>
</dbReference>
<dbReference type="PROSITE" id="PS50008">
    <property type="entry name" value="PIPLC_Y_DOMAIN"/>
    <property type="match status" value="1"/>
</dbReference>
<dbReference type="GO" id="GO:0016042">
    <property type="term" value="P:lipid catabolic process"/>
    <property type="evidence" value="ECO:0007669"/>
    <property type="project" value="UniProtKB-KW"/>
</dbReference>
<name>A0A6C0CGK9_9ZZZZ</name>
<feature type="transmembrane region" description="Helical" evidence="5">
    <location>
        <begin position="6"/>
        <end position="28"/>
    </location>
</feature>